<keyword evidence="4" id="KW-1185">Reference proteome</keyword>
<dbReference type="SUPFAM" id="SSF50998">
    <property type="entry name" value="Quinoprotein alcohol dehydrogenase-like"/>
    <property type="match status" value="1"/>
</dbReference>
<proteinExistence type="predicted"/>
<feature type="compositionally biased region" description="Low complexity" evidence="1">
    <location>
        <begin position="381"/>
        <end position="395"/>
    </location>
</feature>
<organism evidence="3 4">
    <name type="scientific">Streptomyces gossypii</name>
    <dbReference type="NCBI Taxonomy" id="2883101"/>
    <lineage>
        <taxon>Bacteria</taxon>
        <taxon>Bacillati</taxon>
        <taxon>Actinomycetota</taxon>
        <taxon>Actinomycetes</taxon>
        <taxon>Kitasatosporales</taxon>
        <taxon>Streptomycetaceae</taxon>
        <taxon>Streptomyces</taxon>
    </lineage>
</organism>
<sequence>MAEQQDDSFRAHLRGQPLDAADPRTLGGFRLLESTEEAEGTQGTGSAGEGREDGLRRYLARSPRDARTVSLTAVRPGMAGDPALRERLRREAEATAAAAGPWVVPLIDADPDAAVPWLAYAYVPTLPLTGLVRDHGPLPEAAVRALGTALADALGTLHEAGWAHGGLGPEAVALAADGPRLGGLGTARPATPETTEADVHALGAVLAHAATGRDGTALEGAPAALPPPLDEALRSALGEGTTGGRFARGARGTRGTRKGQSRLSKLRSALRAPLAADGPVVPLPAGVVATLAARASEVLALESPDGVPAGEDRSTRMLRVPGPRTDGAAPAGDHPTLTLQARPGTQPQEQADERAEPDQDTEAEAVPASEGDGTGTLPIVSRSGSGSGPAAFGPARSRRSLLRSGAAGAAGVLVGAGALAGWVTGRGGGLDALTSPGSSPSGTSGASARKPPRGTAPRALWRYDLPGGISVKNEPLVWRDEIAIMIGTDGSVGIDMSTGKTVWSRNDLSSVHASRFISSELAVVVDKGKLVAFSARTGQRRWDTDVYRAGTADYSGRSADELLHATADGRVAFLTALNVAADDDDARKVLTAYDLRERRERWYVPFPDAPLGSSTSLRETGSSLVLVRSAEDHPRLASYRLSDGRRRWQRTLEDLEADAPLALSPSAATLYAAQSDELRALTAESGKKSWARPLVSDGESRLGPIAHRPAPPSGKKGKGGADGRKRQSRLYVADSGRTVFAVDPDDGREVWRRAVDADSVWGDQPVLETSASGRTLLAASSSGVVAMDARTGSLLWRFRQTEGDSLQKYRVYPAGDRILVTHSASAFAFPVD</sequence>
<dbReference type="Pfam" id="PF13360">
    <property type="entry name" value="PQQ_2"/>
    <property type="match status" value="2"/>
</dbReference>
<dbReference type="Gene3D" id="1.10.510.10">
    <property type="entry name" value="Transferase(Phosphotransferase) domain 1"/>
    <property type="match status" value="1"/>
</dbReference>
<comment type="caution">
    <text evidence="3">The sequence shown here is derived from an EMBL/GenBank/DDBJ whole genome shotgun (WGS) entry which is preliminary data.</text>
</comment>
<dbReference type="InterPro" id="IPR018391">
    <property type="entry name" value="PQQ_b-propeller_rpt"/>
</dbReference>
<dbReference type="Gene3D" id="2.130.10.10">
    <property type="entry name" value="YVTN repeat-like/Quinoprotein amine dehydrogenase"/>
    <property type="match status" value="2"/>
</dbReference>
<reference evidence="3 4" key="1">
    <citation type="submission" date="2021-10" db="EMBL/GenBank/DDBJ databases">
        <title>Streptomyces gossypii sp. nov., isolated from soil collected from cotton field.</title>
        <authorList>
            <person name="Ge X."/>
            <person name="Chen X."/>
            <person name="Liu W."/>
        </authorList>
    </citation>
    <scope>NUCLEOTIDE SEQUENCE [LARGE SCALE GENOMIC DNA]</scope>
    <source>
        <strain evidence="3 4">N2-109</strain>
    </source>
</reference>
<name>A0ABT2JV66_9ACTN</name>
<dbReference type="PANTHER" id="PTHR34512:SF30">
    <property type="entry name" value="OUTER MEMBRANE PROTEIN ASSEMBLY FACTOR BAMB"/>
    <property type="match status" value="1"/>
</dbReference>
<evidence type="ECO:0000313" key="3">
    <source>
        <dbReference type="EMBL" id="MCT2591792.1"/>
    </source>
</evidence>
<feature type="domain" description="Pyrrolo-quinoline quinone repeat" evidence="2">
    <location>
        <begin position="459"/>
        <end position="552"/>
    </location>
</feature>
<gene>
    <name evidence="3" type="ORF">LHJ74_18135</name>
</gene>
<dbReference type="InterPro" id="IPR015943">
    <property type="entry name" value="WD40/YVTN_repeat-like_dom_sf"/>
</dbReference>
<evidence type="ECO:0000256" key="1">
    <source>
        <dbReference type="SAM" id="MobiDB-lite"/>
    </source>
</evidence>
<dbReference type="Gene3D" id="3.30.200.20">
    <property type="entry name" value="Phosphorylase Kinase, domain 1"/>
    <property type="match status" value="1"/>
</dbReference>
<dbReference type="RefSeq" id="WP_260219128.1">
    <property type="nucleotide sequence ID" value="NZ_JAJAGO010000008.1"/>
</dbReference>
<feature type="region of interest" description="Disordered" evidence="1">
    <location>
        <begin position="303"/>
        <end position="395"/>
    </location>
</feature>
<dbReference type="PANTHER" id="PTHR34512">
    <property type="entry name" value="CELL SURFACE PROTEIN"/>
    <property type="match status" value="1"/>
</dbReference>
<protein>
    <submittedName>
        <fullName evidence="3">PQQ-binding-like beta-propeller repeat protein</fullName>
    </submittedName>
</protein>
<feature type="compositionally biased region" description="Polar residues" evidence="1">
    <location>
        <begin position="337"/>
        <end position="349"/>
    </location>
</feature>
<evidence type="ECO:0000313" key="4">
    <source>
        <dbReference type="Proteomes" id="UP001156389"/>
    </source>
</evidence>
<dbReference type="SUPFAM" id="SSF56112">
    <property type="entry name" value="Protein kinase-like (PK-like)"/>
    <property type="match status" value="1"/>
</dbReference>
<feature type="compositionally biased region" description="Low complexity" evidence="1">
    <location>
        <begin position="434"/>
        <end position="448"/>
    </location>
</feature>
<feature type="region of interest" description="Disordered" evidence="1">
    <location>
        <begin position="1"/>
        <end position="53"/>
    </location>
</feature>
<dbReference type="Proteomes" id="UP001156389">
    <property type="component" value="Unassembled WGS sequence"/>
</dbReference>
<feature type="domain" description="Pyrrolo-quinoline quinone repeat" evidence="2">
    <location>
        <begin position="676"/>
        <end position="806"/>
    </location>
</feature>
<feature type="region of interest" description="Disordered" evidence="1">
    <location>
        <begin position="431"/>
        <end position="459"/>
    </location>
</feature>
<dbReference type="InterPro" id="IPR011047">
    <property type="entry name" value="Quinoprotein_ADH-like_sf"/>
</dbReference>
<dbReference type="InterPro" id="IPR002372">
    <property type="entry name" value="PQQ_rpt_dom"/>
</dbReference>
<dbReference type="SMART" id="SM00564">
    <property type="entry name" value="PQQ"/>
    <property type="match status" value="6"/>
</dbReference>
<dbReference type="InterPro" id="IPR011009">
    <property type="entry name" value="Kinase-like_dom_sf"/>
</dbReference>
<feature type="region of interest" description="Disordered" evidence="1">
    <location>
        <begin position="694"/>
        <end position="726"/>
    </location>
</feature>
<evidence type="ECO:0000259" key="2">
    <source>
        <dbReference type="Pfam" id="PF13360"/>
    </source>
</evidence>
<feature type="region of interest" description="Disordered" evidence="1">
    <location>
        <begin position="239"/>
        <end position="263"/>
    </location>
</feature>
<dbReference type="EMBL" id="JAJAGO010000008">
    <property type="protein sequence ID" value="MCT2591792.1"/>
    <property type="molecule type" value="Genomic_DNA"/>
</dbReference>
<accession>A0ABT2JV66</accession>